<dbReference type="NCBIfam" id="TIGR02788">
    <property type="entry name" value="VirB11"/>
    <property type="match status" value="1"/>
</dbReference>
<dbReference type="Pfam" id="PF00437">
    <property type="entry name" value="T2SSE"/>
    <property type="match status" value="1"/>
</dbReference>
<organism evidence="5 6">
    <name type="scientific">Neorhizobium lilium</name>
    <dbReference type="NCBI Taxonomy" id="2503024"/>
    <lineage>
        <taxon>Bacteria</taxon>
        <taxon>Pseudomonadati</taxon>
        <taxon>Pseudomonadota</taxon>
        <taxon>Alphaproteobacteria</taxon>
        <taxon>Hyphomicrobiales</taxon>
        <taxon>Rhizobiaceae</taxon>
        <taxon>Rhizobium/Agrobacterium group</taxon>
        <taxon>Neorhizobium</taxon>
    </lineage>
</organism>
<sequence length="332" mass="36289">MNPFPFLDKALERLRPYLADDLVSEISVNRPGEVFIERLGVSGMERVLEAQLSAEWIRNLSERVAGATNQVVNEEHPILSASLPTGERFQCVLPPAAPDGGAISIRKQVIHDIGLNVYKSRGAFAETKIGRQLRLSEAEEELAGMMRGDVDAMRLLRTAVRSRVSIAVSGGTSTGKTTFLNALLKEVPVDERIVTIEDTRELKPVTRNTVALLASKGDQGRAKVTPQALLEASLRMRPDRLMLGELRGAEAFSFLQAINTGHPGSLTTVHANSPYAAYDRLALMVMQSGITLQKQEIVDYLKDVIPVVVQLVRTADGHRVVSEITFTKGDGP</sequence>
<comment type="subcellular location">
    <subcellularLocation>
        <location evidence="3">Cytoplasm</location>
    </subcellularLocation>
</comment>
<name>A0A3S3TU67_9HYPH</name>
<accession>A0A3S3TU67</accession>
<keyword evidence="3" id="KW-0963">Cytoplasm</keyword>
<dbReference type="Gene3D" id="3.40.50.300">
    <property type="entry name" value="P-loop containing nucleotide triphosphate hydrolases"/>
    <property type="match status" value="1"/>
</dbReference>
<dbReference type="CDD" id="cd01130">
    <property type="entry name" value="VirB11-like_ATPase"/>
    <property type="match status" value="1"/>
</dbReference>
<evidence type="ECO:0000313" key="5">
    <source>
        <dbReference type="EMBL" id="RWX74888.1"/>
    </source>
</evidence>
<dbReference type="GO" id="GO:0005524">
    <property type="term" value="F:ATP binding"/>
    <property type="evidence" value="ECO:0007669"/>
    <property type="project" value="UniProtKB-UniRule"/>
</dbReference>
<dbReference type="SUPFAM" id="SSF52540">
    <property type="entry name" value="P-loop containing nucleoside triphosphate hydrolases"/>
    <property type="match status" value="1"/>
</dbReference>
<dbReference type="EMBL" id="SBIP01000006">
    <property type="protein sequence ID" value="RWX74888.1"/>
    <property type="molecule type" value="Genomic_DNA"/>
</dbReference>
<keyword evidence="2 3" id="KW-0067">ATP-binding</keyword>
<dbReference type="GO" id="GO:0005737">
    <property type="term" value="C:cytoplasm"/>
    <property type="evidence" value="ECO:0007669"/>
    <property type="project" value="UniProtKB-SubCell"/>
</dbReference>
<dbReference type="OrthoDB" id="9810761at2"/>
<dbReference type="InterPro" id="IPR050921">
    <property type="entry name" value="T4SS_GSP_E_ATPase"/>
</dbReference>
<evidence type="ECO:0000256" key="2">
    <source>
        <dbReference type="ARBA" id="ARBA00022840"/>
    </source>
</evidence>
<dbReference type="PANTHER" id="PTHR30486">
    <property type="entry name" value="TWITCHING MOTILITY PROTEIN PILT"/>
    <property type="match status" value="1"/>
</dbReference>
<dbReference type="GO" id="GO:0044097">
    <property type="term" value="P:secretion by the type IV secretion system"/>
    <property type="evidence" value="ECO:0007669"/>
    <property type="project" value="InterPro"/>
</dbReference>
<dbReference type="PANTHER" id="PTHR30486:SF6">
    <property type="entry name" value="TYPE IV PILUS RETRACTATION ATPASE PILT"/>
    <property type="match status" value="1"/>
</dbReference>
<evidence type="ECO:0000259" key="4">
    <source>
        <dbReference type="Pfam" id="PF00437"/>
    </source>
</evidence>
<reference evidence="5 6" key="1">
    <citation type="submission" date="2019-01" db="EMBL/GenBank/DDBJ databases">
        <title>The draft genome of Rhizobium sp. 24NR.</title>
        <authorList>
            <person name="Liu L."/>
            <person name="Liang L."/>
            <person name="Shi S."/>
            <person name="Xu L."/>
            <person name="Wang X."/>
            <person name="Li L."/>
            <person name="Zhang X."/>
        </authorList>
    </citation>
    <scope>NUCLEOTIDE SEQUENCE [LARGE SCALE GENOMIC DNA]</scope>
    <source>
        <strain evidence="5 6">24NR</strain>
    </source>
</reference>
<dbReference type="AlphaFoldDB" id="A0A3S3TU67"/>
<dbReference type="GO" id="GO:0016887">
    <property type="term" value="F:ATP hydrolysis activity"/>
    <property type="evidence" value="ECO:0007669"/>
    <property type="project" value="InterPro"/>
</dbReference>
<dbReference type="RefSeq" id="WP_128445549.1">
    <property type="nucleotide sequence ID" value="NZ_SBIP01000006.1"/>
</dbReference>
<dbReference type="InterPro" id="IPR001482">
    <property type="entry name" value="T2SS/T4SS_dom"/>
</dbReference>
<dbReference type="Gene3D" id="3.30.450.90">
    <property type="match status" value="1"/>
</dbReference>
<comment type="similarity">
    <text evidence="1 3">Belongs to the GSP E family.</text>
</comment>
<evidence type="ECO:0000256" key="3">
    <source>
        <dbReference type="RuleBase" id="RU366071"/>
    </source>
</evidence>
<comment type="function">
    <text evidence="3">Part of the Type IV secretion system.</text>
</comment>
<keyword evidence="3" id="KW-0547">Nucleotide-binding</keyword>
<evidence type="ECO:0000313" key="6">
    <source>
        <dbReference type="Proteomes" id="UP000287687"/>
    </source>
</evidence>
<dbReference type="InterPro" id="IPR027417">
    <property type="entry name" value="P-loop_NTPase"/>
</dbReference>
<keyword evidence="6" id="KW-1185">Reference proteome</keyword>
<evidence type="ECO:0000256" key="1">
    <source>
        <dbReference type="ARBA" id="ARBA00006611"/>
    </source>
</evidence>
<protein>
    <recommendedName>
        <fullName evidence="3">Type IV secretion system protein</fullName>
    </recommendedName>
</protein>
<feature type="domain" description="Bacterial type II secretion system protein E" evidence="4">
    <location>
        <begin position="17"/>
        <end position="316"/>
    </location>
</feature>
<gene>
    <name evidence="5" type="primary">virB11</name>
    <name evidence="5" type="ORF">EPK99_23675</name>
</gene>
<proteinExistence type="inferred from homology"/>
<dbReference type="InterPro" id="IPR014155">
    <property type="entry name" value="VirB11"/>
</dbReference>
<comment type="caution">
    <text evidence="5">The sequence shown here is derived from an EMBL/GenBank/DDBJ whole genome shotgun (WGS) entry which is preliminary data.</text>
</comment>
<dbReference type="GO" id="GO:0043684">
    <property type="term" value="C:type IV secretion system complex"/>
    <property type="evidence" value="ECO:0007669"/>
    <property type="project" value="UniProtKB-UniRule"/>
</dbReference>
<dbReference type="Proteomes" id="UP000287687">
    <property type="component" value="Unassembled WGS sequence"/>
</dbReference>